<reference evidence="1" key="2">
    <citation type="journal article" date="2022" name="New Phytol.">
        <title>Evolutionary transition to the ectomycorrhizal habit in the genomes of a hyperdiverse lineage of mushroom-forming fungi.</title>
        <authorList>
            <person name="Looney B."/>
            <person name="Miyauchi S."/>
            <person name="Morin E."/>
            <person name="Drula E."/>
            <person name="Courty P.E."/>
            <person name="Kohler A."/>
            <person name="Kuo A."/>
            <person name="LaButti K."/>
            <person name="Pangilinan J."/>
            <person name="Lipzen A."/>
            <person name="Riley R."/>
            <person name="Andreopoulos W."/>
            <person name="He G."/>
            <person name="Johnson J."/>
            <person name="Nolan M."/>
            <person name="Tritt A."/>
            <person name="Barry K.W."/>
            <person name="Grigoriev I.V."/>
            <person name="Nagy L.G."/>
            <person name="Hibbett D."/>
            <person name="Henrissat B."/>
            <person name="Matheny P.B."/>
            <person name="Labbe J."/>
            <person name="Martin F.M."/>
        </authorList>
    </citation>
    <scope>NUCLEOTIDE SEQUENCE</scope>
    <source>
        <strain evidence="1">FP105234-sp</strain>
    </source>
</reference>
<gene>
    <name evidence="1" type="ORF">FA95DRAFT_872892</name>
</gene>
<name>A0ACB8S0L3_9AGAM</name>
<sequence>MKRRRHGNGRGEAAPRRRRRGQVIFHYADCAVARRRCLQRLCVCVCVCWLCPCLRSLGSSDATDSREATPCNTAAVSMIDLAAGPTRSPSCTAPCLCPRQLQDALPCPASRFSHRLYTSDQITMRRRRRPGWSWCTLANRSPGSMATLYFRDPDAPHIRARLARGSPSPLQVVGAPGAIVR</sequence>
<dbReference type="EMBL" id="MU275873">
    <property type="protein sequence ID" value="KAI0049410.1"/>
    <property type="molecule type" value="Genomic_DNA"/>
</dbReference>
<reference evidence="1" key="1">
    <citation type="submission" date="2021-02" db="EMBL/GenBank/DDBJ databases">
        <authorList>
            <consortium name="DOE Joint Genome Institute"/>
            <person name="Ahrendt S."/>
            <person name="Looney B.P."/>
            <person name="Miyauchi S."/>
            <person name="Morin E."/>
            <person name="Drula E."/>
            <person name="Courty P.E."/>
            <person name="Chicoki N."/>
            <person name="Fauchery L."/>
            <person name="Kohler A."/>
            <person name="Kuo A."/>
            <person name="Labutti K."/>
            <person name="Pangilinan J."/>
            <person name="Lipzen A."/>
            <person name="Riley R."/>
            <person name="Andreopoulos W."/>
            <person name="He G."/>
            <person name="Johnson J."/>
            <person name="Barry K.W."/>
            <person name="Grigoriev I.V."/>
            <person name="Nagy L."/>
            <person name="Hibbett D."/>
            <person name="Henrissat B."/>
            <person name="Matheny P.B."/>
            <person name="Labbe J."/>
            <person name="Martin F."/>
        </authorList>
    </citation>
    <scope>NUCLEOTIDE SEQUENCE</scope>
    <source>
        <strain evidence="1">FP105234-sp</strain>
    </source>
</reference>
<accession>A0ACB8S0L3</accession>
<dbReference type="Proteomes" id="UP000814033">
    <property type="component" value="Unassembled WGS sequence"/>
</dbReference>
<evidence type="ECO:0000313" key="1">
    <source>
        <dbReference type="EMBL" id="KAI0049410.1"/>
    </source>
</evidence>
<comment type="caution">
    <text evidence="1">The sequence shown here is derived from an EMBL/GenBank/DDBJ whole genome shotgun (WGS) entry which is preliminary data.</text>
</comment>
<evidence type="ECO:0000313" key="2">
    <source>
        <dbReference type="Proteomes" id="UP000814033"/>
    </source>
</evidence>
<organism evidence="1 2">
    <name type="scientific">Auriscalpium vulgare</name>
    <dbReference type="NCBI Taxonomy" id="40419"/>
    <lineage>
        <taxon>Eukaryota</taxon>
        <taxon>Fungi</taxon>
        <taxon>Dikarya</taxon>
        <taxon>Basidiomycota</taxon>
        <taxon>Agaricomycotina</taxon>
        <taxon>Agaricomycetes</taxon>
        <taxon>Russulales</taxon>
        <taxon>Auriscalpiaceae</taxon>
        <taxon>Auriscalpium</taxon>
    </lineage>
</organism>
<keyword evidence="2" id="KW-1185">Reference proteome</keyword>
<protein>
    <submittedName>
        <fullName evidence="1">Uncharacterized protein</fullName>
    </submittedName>
</protein>
<proteinExistence type="predicted"/>